<dbReference type="InterPro" id="IPR011053">
    <property type="entry name" value="Single_hybrid_motif"/>
</dbReference>
<feature type="compositionally biased region" description="Low complexity" evidence="9">
    <location>
        <begin position="116"/>
        <end position="130"/>
    </location>
</feature>
<dbReference type="InterPro" id="IPR004167">
    <property type="entry name" value="PSBD"/>
</dbReference>
<dbReference type="KEGG" id="srhi:H9L12_08630"/>
<keyword evidence="3 8" id="KW-0808">Transferase</keyword>
<comment type="catalytic activity">
    <reaction evidence="7 8">
        <text>N(6)-[(R)-dihydrolipoyl]-L-lysyl-[protein] + acetyl-CoA = N(6)-[(R)-S(8)-acetyldihydrolipoyl]-L-lysyl-[protein] + CoA</text>
        <dbReference type="Rhea" id="RHEA:17017"/>
        <dbReference type="Rhea" id="RHEA-COMP:10475"/>
        <dbReference type="Rhea" id="RHEA-COMP:10478"/>
        <dbReference type="ChEBI" id="CHEBI:57287"/>
        <dbReference type="ChEBI" id="CHEBI:57288"/>
        <dbReference type="ChEBI" id="CHEBI:83100"/>
        <dbReference type="ChEBI" id="CHEBI:83111"/>
        <dbReference type="EC" id="2.3.1.12"/>
    </reaction>
</comment>
<evidence type="ECO:0000256" key="9">
    <source>
        <dbReference type="SAM" id="MobiDB-lite"/>
    </source>
</evidence>
<evidence type="ECO:0000256" key="2">
    <source>
        <dbReference type="ARBA" id="ARBA00011484"/>
    </source>
</evidence>
<protein>
    <recommendedName>
        <fullName evidence="8">Acetyltransferase component of pyruvate dehydrogenase complex</fullName>
        <ecNumber evidence="8">2.3.1.12</ecNumber>
    </recommendedName>
</protein>
<evidence type="ECO:0000256" key="8">
    <source>
        <dbReference type="RuleBase" id="RU361137"/>
    </source>
</evidence>
<dbReference type="Proteomes" id="UP000515955">
    <property type="component" value="Chromosome"/>
</dbReference>
<dbReference type="InterPro" id="IPR001078">
    <property type="entry name" value="2-oxoacid_DH_actylTfrase"/>
</dbReference>
<dbReference type="PROSITE" id="PS51826">
    <property type="entry name" value="PSBD"/>
    <property type="match status" value="1"/>
</dbReference>
<name>A0A7G9S968_9SPHN</name>
<dbReference type="InterPro" id="IPR006257">
    <property type="entry name" value="LAT1"/>
</dbReference>
<dbReference type="CDD" id="cd06849">
    <property type="entry name" value="lipoyl_domain"/>
    <property type="match status" value="1"/>
</dbReference>
<comment type="subunit">
    <text evidence="2">Forms a 24-polypeptide structural core with octahedral symmetry.</text>
</comment>
<keyword evidence="12" id="KW-0670">Pyruvate</keyword>
<evidence type="ECO:0000256" key="3">
    <source>
        <dbReference type="ARBA" id="ARBA00022679"/>
    </source>
</evidence>
<dbReference type="PANTHER" id="PTHR23151">
    <property type="entry name" value="DIHYDROLIPOAMIDE ACETYL/SUCCINYL-TRANSFERASE-RELATED"/>
    <property type="match status" value="1"/>
</dbReference>
<dbReference type="EC" id="2.3.1.12" evidence="8"/>
<evidence type="ECO:0000259" key="11">
    <source>
        <dbReference type="PROSITE" id="PS51826"/>
    </source>
</evidence>
<dbReference type="Gene3D" id="4.10.320.10">
    <property type="entry name" value="E3-binding domain"/>
    <property type="match status" value="1"/>
</dbReference>
<feature type="region of interest" description="Disordered" evidence="9">
    <location>
        <begin position="176"/>
        <end position="197"/>
    </location>
</feature>
<dbReference type="PROSITE" id="PS50968">
    <property type="entry name" value="BIOTINYL_LIPOYL"/>
    <property type="match status" value="1"/>
</dbReference>
<evidence type="ECO:0000256" key="7">
    <source>
        <dbReference type="ARBA" id="ARBA00048370"/>
    </source>
</evidence>
<dbReference type="NCBIfam" id="TIGR01349">
    <property type="entry name" value="PDHac_trf_mito"/>
    <property type="match status" value="1"/>
</dbReference>
<dbReference type="PANTHER" id="PTHR23151:SF90">
    <property type="entry name" value="DIHYDROLIPOYLLYSINE-RESIDUE ACETYLTRANSFERASE COMPONENT OF PYRUVATE DEHYDROGENASE COMPLEX, MITOCHONDRIAL-RELATED"/>
    <property type="match status" value="1"/>
</dbReference>
<dbReference type="GO" id="GO:0004742">
    <property type="term" value="F:dihydrolipoyllysine-residue acetyltransferase activity"/>
    <property type="evidence" value="ECO:0007669"/>
    <property type="project" value="UniProtKB-UniRule"/>
</dbReference>
<dbReference type="Pfam" id="PF00198">
    <property type="entry name" value="2-oxoacid_dh"/>
    <property type="match status" value="1"/>
</dbReference>
<dbReference type="AlphaFoldDB" id="A0A7G9S968"/>
<dbReference type="Gene3D" id="3.30.559.10">
    <property type="entry name" value="Chloramphenicol acetyltransferase-like domain"/>
    <property type="match status" value="1"/>
</dbReference>
<dbReference type="FunFam" id="2.40.50.100:FF:000010">
    <property type="entry name" value="Acetyltransferase component of pyruvate dehydrogenase complex"/>
    <property type="match status" value="1"/>
</dbReference>
<evidence type="ECO:0000256" key="5">
    <source>
        <dbReference type="ARBA" id="ARBA00023315"/>
    </source>
</evidence>
<comment type="similarity">
    <text evidence="1 8">Belongs to the 2-oxoacid dehydrogenase family.</text>
</comment>
<keyword evidence="13" id="KW-1185">Reference proteome</keyword>
<dbReference type="InterPro" id="IPR000089">
    <property type="entry name" value="Biotin_lipoyl"/>
</dbReference>
<dbReference type="SUPFAM" id="SSF52777">
    <property type="entry name" value="CoA-dependent acyltransferases"/>
    <property type="match status" value="1"/>
</dbReference>
<proteinExistence type="inferred from homology"/>
<dbReference type="GO" id="GO:0045254">
    <property type="term" value="C:pyruvate dehydrogenase complex"/>
    <property type="evidence" value="ECO:0007669"/>
    <property type="project" value="UniProtKB-UniRule"/>
</dbReference>
<comment type="function">
    <text evidence="6">The pyruvate dehydrogenase complex catalyzes the overall conversion of pyruvate to acetyl-CoA and CO(2). It contains multiple copies of three enzymatic components: pyruvate dehydrogenase (E1), dihydrolipoamide acetyltransferase (E2) and lipoamide dehydrogenase (E3).</text>
</comment>
<organism evidence="12 13">
    <name type="scientific">Sphingomonas rhizophila</name>
    <dbReference type="NCBI Taxonomy" id="2071607"/>
    <lineage>
        <taxon>Bacteria</taxon>
        <taxon>Pseudomonadati</taxon>
        <taxon>Pseudomonadota</taxon>
        <taxon>Alphaproteobacteria</taxon>
        <taxon>Sphingomonadales</taxon>
        <taxon>Sphingomonadaceae</taxon>
        <taxon>Sphingomonas</taxon>
    </lineage>
</organism>
<evidence type="ECO:0000313" key="12">
    <source>
        <dbReference type="EMBL" id="QNN64393.1"/>
    </source>
</evidence>
<accession>A0A7G9S968</accession>
<comment type="cofactor">
    <cofactor evidence="8">
        <name>(R)-lipoate</name>
        <dbReference type="ChEBI" id="CHEBI:83088"/>
    </cofactor>
    <text evidence="8">Binds 1 lipoyl cofactor covalently.</text>
</comment>
<dbReference type="Pfam" id="PF00364">
    <property type="entry name" value="Biotin_lipoyl"/>
    <property type="match status" value="1"/>
</dbReference>
<dbReference type="PROSITE" id="PS00189">
    <property type="entry name" value="LIPOYL"/>
    <property type="match status" value="1"/>
</dbReference>
<evidence type="ECO:0000256" key="4">
    <source>
        <dbReference type="ARBA" id="ARBA00022823"/>
    </source>
</evidence>
<keyword evidence="4 8" id="KW-0450">Lipoyl</keyword>
<evidence type="ECO:0000259" key="10">
    <source>
        <dbReference type="PROSITE" id="PS50968"/>
    </source>
</evidence>
<evidence type="ECO:0000256" key="1">
    <source>
        <dbReference type="ARBA" id="ARBA00007317"/>
    </source>
</evidence>
<feature type="domain" description="Peripheral subunit-binding (PSBD)" evidence="11">
    <location>
        <begin position="137"/>
        <end position="174"/>
    </location>
</feature>
<dbReference type="InterPro" id="IPR003016">
    <property type="entry name" value="2-oxoA_DH_lipoyl-BS"/>
</dbReference>
<dbReference type="GO" id="GO:0006086">
    <property type="term" value="P:pyruvate decarboxylation to acetyl-CoA"/>
    <property type="evidence" value="ECO:0007669"/>
    <property type="project" value="InterPro"/>
</dbReference>
<dbReference type="Pfam" id="PF02817">
    <property type="entry name" value="E3_binding"/>
    <property type="match status" value="1"/>
</dbReference>
<dbReference type="InterPro" id="IPR036625">
    <property type="entry name" value="E3-bd_dom_sf"/>
</dbReference>
<dbReference type="InterPro" id="IPR023213">
    <property type="entry name" value="CAT-like_dom_sf"/>
</dbReference>
<dbReference type="InterPro" id="IPR045257">
    <property type="entry name" value="E2/Pdx1"/>
</dbReference>
<dbReference type="RefSeq" id="WP_187541393.1">
    <property type="nucleotide sequence ID" value="NZ_CP060717.1"/>
</dbReference>
<dbReference type="Gene3D" id="2.40.50.100">
    <property type="match status" value="1"/>
</dbReference>
<keyword evidence="5 8" id="KW-0012">Acyltransferase</keyword>
<reference evidence="12 13" key="1">
    <citation type="submission" date="2020-08" db="EMBL/GenBank/DDBJ databases">
        <title>Genome sequence of Sphingomonas rhizophila KACC 19189T.</title>
        <authorList>
            <person name="Hyun D.-W."/>
            <person name="Bae J.-W."/>
        </authorList>
    </citation>
    <scope>NUCLEOTIDE SEQUENCE [LARGE SCALE GENOMIC DNA]</scope>
    <source>
        <strain evidence="12 13">KACC 19189</strain>
    </source>
</reference>
<dbReference type="SUPFAM" id="SSF51230">
    <property type="entry name" value="Single hybrid motif"/>
    <property type="match status" value="1"/>
</dbReference>
<feature type="domain" description="Lipoyl-binding" evidence="10">
    <location>
        <begin position="2"/>
        <end position="78"/>
    </location>
</feature>
<sequence>MPLELKMPALSPTMEEGTLAKWLVKEGDSVSSGDILAEIETDKATMEFEAVDEGTIAKILVPEGSDGVKVGTPIAVLAGEGEDASAVPAAAPAAAPAKEEAKAPEPAPPAKGGGETPAAPAAPAAPAPKADTGDRIKASPLARRLAEAQGIDLSSLTGSGPGGRIVRADLGDKAGGAAKPAAAATSAPTAAPAPAAAPVQPFETDIPHEAVKLSNMRKTIARRLTESKQQIPHIYLTVDVRLDALLKLRGELNAGLASRGVKLSVNDMLIKALALSLIEVPECNVSFAGDTLIKYSRADISVAVSIPGGLITPIIAGADSKAISAISKEMGDLAGRAKEGKLQPHEYQGGTASLSNMGMFGIKQFEAVINPPQAMIMAIGAGEKRPYVIDDSLQIASIMSATGSFDHRAIDGADGARLMKAFKELCESPLGLVA</sequence>
<feature type="region of interest" description="Disordered" evidence="9">
    <location>
        <begin position="87"/>
        <end position="134"/>
    </location>
</feature>
<evidence type="ECO:0000256" key="6">
    <source>
        <dbReference type="ARBA" id="ARBA00025211"/>
    </source>
</evidence>
<dbReference type="SUPFAM" id="SSF47005">
    <property type="entry name" value="Peripheral subunit-binding domain of 2-oxo acid dehydrogenase complex"/>
    <property type="match status" value="1"/>
</dbReference>
<evidence type="ECO:0000313" key="13">
    <source>
        <dbReference type="Proteomes" id="UP000515955"/>
    </source>
</evidence>
<gene>
    <name evidence="12" type="ORF">H9L12_08630</name>
</gene>
<dbReference type="EMBL" id="CP060717">
    <property type="protein sequence ID" value="QNN64393.1"/>
    <property type="molecule type" value="Genomic_DNA"/>
</dbReference>